<dbReference type="GO" id="GO:0003676">
    <property type="term" value="F:nucleic acid binding"/>
    <property type="evidence" value="ECO:0007669"/>
    <property type="project" value="InterPro"/>
</dbReference>
<dbReference type="RefSeq" id="XP_003956404.1">
    <property type="nucleotide sequence ID" value="XM_003956355.1"/>
</dbReference>
<gene>
    <name evidence="2" type="primary">KAFR0C02760</name>
    <name evidence="2" type="ORF">KAFR_0C02760</name>
</gene>
<dbReference type="Pfam" id="PF16588">
    <property type="entry name" value="zf-C2H2_10"/>
    <property type="match status" value="1"/>
</dbReference>
<proteinExistence type="predicted"/>
<sequence length="149" mass="17136">MSQPDADITKISQAMDILARLILEKQKDGTQLKMEYEHKLKELNNLINLILNLGKTSVDDSNPKLKVDCNELDKLLRNRIEIVEKDDKKRYALIPVSEANEEDSMKESITSPKDSKKKKKKKNKILCSYCHESGHTRASCEKKLLNIRP</sequence>
<feature type="region of interest" description="Disordered" evidence="1">
    <location>
        <begin position="100"/>
        <end position="123"/>
    </location>
</feature>
<dbReference type="OrthoDB" id="4069967at2759"/>
<dbReference type="KEGG" id="kaf:KAFR_0C02760"/>
<dbReference type="HOGENOM" id="CLU_125085_0_0_1"/>
<protein>
    <recommendedName>
        <fullName evidence="4">CCHC-type domain-containing protein</fullName>
    </recommendedName>
</protein>
<name>H2ASB9_KAZAF</name>
<accession>H2ASB9</accession>
<dbReference type="FunCoup" id="H2ASB9">
    <property type="interactions" value="34"/>
</dbReference>
<keyword evidence="3" id="KW-1185">Reference proteome</keyword>
<dbReference type="AlphaFoldDB" id="H2ASB9"/>
<dbReference type="InParanoid" id="H2ASB9"/>
<organism evidence="2 3">
    <name type="scientific">Kazachstania africana (strain ATCC 22294 / BCRC 22015 / CBS 2517 / CECT 1963 / NBRC 1671 / NRRL Y-8276)</name>
    <name type="common">Yeast</name>
    <name type="synonym">Kluyveromyces africanus</name>
    <dbReference type="NCBI Taxonomy" id="1071382"/>
    <lineage>
        <taxon>Eukaryota</taxon>
        <taxon>Fungi</taxon>
        <taxon>Dikarya</taxon>
        <taxon>Ascomycota</taxon>
        <taxon>Saccharomycotina</taxon>
        <taxon>Saccharomycetes</taxon>
        <taxon>Saccharomycetales</taxon>
        <taxon>Saccharomycetaceae</taxon>
        <taxon>Kazachstania</taxon>
    </lineage>
</organism>
<evidence type="ECO:0000313" key="2">
    <source>
        <dbReference type="EMBL" id="CCF57269.1"/>
    </source>
</evidence>
<reference evidence="2 3" key="1">
    <citation type="journal article" date="2011" name="Proc. Natl. Acad. Sci. U.S.A.">
        <title>Evolutionary erosion of yeast sex chromosomes by mating-type switching accidents.</title>
        <authorList>
            <person name="Gordon J.L."/>
            <person name="Armisen D."/>
            <person name="Proux-Wera E."/>
            <person name="Oheigeartaigh S.S."/>
            <person name="Byrne K.P."/>
            <person name="Wolfe K.H."/>
        </authorList>
    </citation>
    <scope>NUCLEOTIDE SEQUENCE [LARGE SCALE GENOMIC DNA]</scope>
    <source>
        <strain evidence="3">ATCC 22294 / BCRC 22015 / CBS 2517 / CECT 1963 / NBRC 1671 / NRRL Y-8276</strain>
    </source>
</reference>
<dbReference type="SUPFAM" id="SSF57756">
    <property type="entry name" value="Retrovirus zinc finger-like domains"/>
    <property type="match status" value="1"/>
</dbReference>
<dbReference type="Proteomes" id="UP000005220">
    <property type="component" value="Chromosome 3"/>
</dbReference>
<dbReference type="eggNOG" id="ENOG502S6BB">
    <property type="taxonomic scope" value="Eukaryota"/>
</dbReference>
<dbReference type="InterPro" id="IPR036875">
    <property type="entry name" value="Znf_CCHC_sf"/>
</dbReference>
<evidence type="ECO:0000256" key="1">
    <source>
        <dbReference type="SAM" id="MobiDB-lite"/>
    </source>
</evidence>
<dbReference type="GO" id="GO:0008270">
    <property type="term" value="F:zinc ion binding"/>
    <property type="evidence" value="ECO:0007669"/>
    <property type="project" value="InterPro"/>
</dbReference>
<evidence type="ECO:0000313" key="3">
    <source>
        <dbReference type="Proteomes" id="UP000005220"/>
    </source>
</evidence>
<dbReference type="GeneID" id="13885188"/>
<dbReference type="EMBL" id="HE650823">
    <property type="protein sequence ID" value="CCF57269.1"/>
    <property type="molecule type" value="Genomic_DNA"/>
</dbReference>
<evidence type="ECO:0008006" key="4">
    <source>
        <dbReference type="Google" id="ProtNLM"/>
    </source>
</evidence>